<sequence>MVYIVVGIVVGIGLLAWFLSRRDSSSHAQDPWHSSADAQAPFRQEGNGGSFGSGSYTGGGNT</sequence>
<name>A0A8H9FR62_9MICO</name>
<dbReference type="RefSeq" id="WP_035946880.1">
    <property type="nucleotide sequence ID" value="NZ_BMEA01000001.1"/>
</dbReference>
<feature type="compositionally biased region" description="Gly residues" evidence="1">
    <location>
        <begin position="46"/>
        <end position="62"/>
    </location>
</feature>
<proteinExistence type="predicted"/>
<dbReference type="EMBL" id="BMEA01000001">
    <property type="protein sequence ID" value="GGB74332.1"/>
    <property type="molecule type" value="Genomic_DNA"/>
</dbReference>
<reference evidence="2" key="1">
    <citation type="journal article" date="2014" name="Int. J. Syst. Evol. Microbiol.">
        <title>Complete genome sequence of Corynebacterium casei LMG S-19264T (=DSM 44701T), isolated from a smear-ripened cheese.</title>
        <authorList>
            <consortium name="US DOE Joint Genome Institute (JGI-PGF)"/>
            <person name="Walter F."/>
            <person name="Albersmeier A."/>
            <person name="Kalinowski J."/>
            <person name="Ruckert C."/>
        </authorList>
    </citation>
    <scope>NUCLEOTIDE SEQUENCE</scope>
    <source>
        <strain evidence="2">CGMCC 1.10749</strain>
    </source>
</reference>
<evidence type="ECO:0000256" key="1">
    <source>
        <dbReference type="SAM" id="MobiDB-lite"/>
    </source>
</evidence>
<dbReference type="Proteomes" id="UP000628079">
    <property type="component" value="Unassembled WGS sequence"/>
</dbReference>
<protein>
    <submittedName>
        <fullName evidence="2">Uncharacterized protein</fullName>
    </submittedName>
</protein>
<evidence type="ECO:0000313" key="2">
    <source>
        <dbReference type="EMBL" id="GGB74332.1"/>
    </source>
</evidence>
<organism evidence="2 3">
    <name type="scientific">Knoellia flava</name>
    <dbReference type="NCBI Taxonomy" id="913969"/>
    <lineage>
        <taxon>Bacteria</taxon>
        <taxon>Bacillati</taxon>
        <taxon>Actinomycetota</taxon>
        <taxon>Actinomycetes</taxon>
        <taxon>Micrococcales</taxon>
        <taxon>Intrasporangiaceae</taxon>
        <taxon>Knoellia</taxon>
    </lineage>
</organism>
<evidence type="ECO:0000313" key="3">
    <source>
        <dbReference type="Proteomes" id="UP000628079"/>
    </source>
</evidence>
<feature type="region of interest" description="Disordered" evidence="1">
    <location>
        <begin position="25"/>
        <end position="62"/>
    </location>
</feature>
<reference evidence="2" key="2">
    <citation type="submission" date="2020-09" db="EMBL/GenBank/DDBJ databases">
        <authorList>
            <person name="Sun Q."/>
            <person name="Zhou Y."/>
        </authorList>
    </citation>
    <scope>NUCLEOTIDE SEQUENCE</scope>
    <source>
        <strain evidence="2">CGMCC 1.10749</strain>
    </source>
</reference>
<gene>
    <name evidence="2" type="ORF">GCM10011314_12240</name>
</gene>
<dbReference type="AlphaFoldDB" id="A0A8H9FR62"/>
<comment type="caution">
    <text evidence="2">The sequence shown here is derived from an EMBL/GenBank/DDBJ whole genome shotgun (WGS) entry which is preliminary data.</text>
</comment>
<accession>A0A8H9FR62</accession>